<evidence type="ECO:0000256" key="8">
    <source>
        <dbReference type="ARBA" id="ARBA00023004"/>
    </source>
</evidence>
<evidence type="ECO:0000256" key="3">
    <source>
        <dbReference type="ARBA" id="ARBA00022516"/>
    </source>
</evidence>
<comment type="subcellular location">
    <subcellularLocation>
        <location evidence="1">Membrane</location>
        <topology evidence="1">Multi-pass membrane protein</topology>
    </subcellularLocation>
</comment>
<keyword evidence="5" id="KW-0276">Fatty acid metabolism</keyword>
<feature type="transmembrane region" description="Helical" evidence="14">
    <location>
        <begin position="60"/>
        <end position="80"/>
    </location>
</feature>
<dbReference type="GO" id="GO:0006636">
    <property type="term" value="P:unsaturated fatty acid biosynthetic process"/>
    <property type="evidence" value="ECO:0007669"/>
    <property type="project" value="TreeGrafter"/>
</dbReference>
<evidence type="ECO:0000313" key="16">
    <source>
        <dbReference type="EMBL" id="KAG8179106.1"/>
    </source>
</evidence>
<dbReference type="EMBL" id="JAFNEN010000649">
    <property type="protein sequence ID" value="KAG8179106.1"/>
    <property type="molecule type" value="Genomic_DNA"/>
</dbReference>
<dbReference type="AlphaFoldDB" id="A0AAV6U596"/>
<evidence type="ECO:0000256" key="10">
    <source>
        <dbReference type="ARBA" id="ARBA00023136"/>
    </source>
</evidence>
<dbReference type="InterPro" id="IPR015876">
    <property type="entry name" value="Acyl-CoA_DS"/>
</dbReference>
<protein>
    <recommendedName>
        <fullName evidence="15">Fatty acid desaturase domain-containing protein</fullName>
    </recommendedName>
</protein>
<dbReference type="CDD" id="cd03505">
    <property type="entry name" value="Delta9-FADS-like"/>
    <property type="match status" value="1"/>
</dbReference>
<keyword evidence="6 14" id="KW-1133">Transmembrane helix</keyword>
<keyword evidence="7 12" id="KW-0560">Oxidoreductase</keyword>
<evidence type="ECO:0000256" key="7">
    <source>
        <dbReference type="ARBA" id="ARBA00023002"/>
    </source>
</evidence>
<comment type="caution">
    <text evidence="16">The sequence shown here is derived from an EMBL/GenBank/DDBJ whole genome shotgun (WGS) entry which is preliminary data.</text>
</comment>
<feature type="region of interest" description="Disordered" evidence="13">
    <location>
        <begin position="1"/>
        <end position="22"/>
    </location>
</feature>
<dbReference type="PANTHER" id="PTHR11351">
    <property type="entry name" value="ACYL-COA DESATURASE"/>
    <property type="match status" value="1"/>
</dbReference>
<keyword evidence="17" id="KW-1185">Reference proteome</keyword>
<dbReference type="PRINTS" id="PR00075">
    <property type="entry name" value="FACDDSATRASE"/>
</dbReference>
<keyword evidence="3 12" id="KW-0444">Lipid biosynthesis</keyword>
<comment type="similarity">
    <text evidence="2 12">Belongs to the fatty acid desaturase type 1 family.</text>
</comment>
<comment type="cofactor">
    <cofactor evidence="12">
        <name>Fe(2+)</name>
        <dbReference type="ChEBI" id="CHEBI:29033"/>
    </cofactor>
</comment>
<feature type="domain" description="Fatty acid desaturase" evidence="15">
    <location>
        <begin position="87"/>
        <end position="295"/>
    </location>
</feature>
<organism evidence="16 17">
    <name type="scientific">Oedothorax gibbosus</name>
    <dbReference type="NCBI Taxonomy" id="931172"/>
    <lineage>
        <taxon>Eukaryota</taxon>
        <taxon>Metazoa</taxon>
        <taxon>Ecdysozoa</taxon>
        <taxon>Arthropoda</taxon>
        <taxon>Chelicerata</taxon>
        <taxon>Arachnida</taxon>
        <taxon>Araneae</taxon>
        <taxon>Araneomorphae</taxon>
        <taxon>Entelegynae</taxon>
        <taxon>Araneoidea</taxon>
        <taxon>Linyphiidae</taxon>
        <taxon>Erigoninae</taxon>
        <taxon>Oedothorax</taxon>
    </lineage>
</organism>
<evidence type="ECO:0000313" key="17">
    <source>
        <dbReference type="Proteomes" id="UP000827092"/>
    </source>
</evidence>
<evidence type="ECO:0000256" key="13">
    <source>
        <dbReference type="SAM" id="MobiDB-lite"/>
    </source>
</evidence>
<proteinExistence type="inferred from homology"/>
<dbReference type="GO" id="GO:0005506">
    <property type="term" value="F:iron ion binding"/>
    <property type="evidence" value="ECO:0007669"/>
    <property type="project" value="TreeGrafter"/>
</dbReference>
<feature type="transmembrane region" description="Helical" evidence="14">
    <location>
        <begin position="207"/>
        <end position="227"/>
    </location>
</feature>
<evidence type="ECO:0000256" key="9">
    <source>
        <dbReference type="ARBA" id="ARBA00023098"/>
    </source>
</evidence>
<feature type="compositionally biased region" description="Basic and acidic residues" evidence="13">
    <location>
        <begin position="12"/>
        <end position="22"/>
    </location>
</feature>
<gene>
    <name evidence="16" type="ORF">JTE90_005462</name>
</gene>
<name>A0AAV6U596_9ARAC</name>
<evidence type="ECO:0000256" key="2">
    <source>
        <dbReference type="ARBA" id="ARBA00009295"/>
    </source>
</evidence>
<dbReference type="Pfam" id="PF00487">
    <property type="entry name" value="FA_desaturase"/>
    <property type="match status" value="1"/>
</dbReference>
<feature type="transmembrane region" description="Helical" evidence="14">
    <location>
        <begin position="92"/>
        <end position="113"/>
    </location>
</feature>
<dbReference type="GO" id="GO:0005789">
    <property type="term" value="C:endoplasmic reticulum membrane"/>
    <property type="evidence" value="ECO:0007669"/>
    <property type="project" value="TreeGrafter"/>
</dbReference>
<dbReference type="PANTHER" id="PTHR11351:SF31">
    <property type="entry name" value="DESATURASE 1, ISOFORM A-RELATED"/>
    <property type="match status" value="1"/>
</dbReference>
<keyword evidence="9" id="KW-0443">Lipid metabolism</keyword>
<evidence type="ECO:0000256" key="5">
    <source>
        <dbReference type="ARBA" id="ARBA00022832"/>
    </source>
</evidence>
<evidence type="ECO:0000256" key="1">
    <source>
        <dbReference type="ARBA" id="ARBA00004141"/>
    </source>
</evidence>
<evidence type="ECO:0000256" key="14">
    <source>
        <dbReference type="SAM" id="Phobius"/>
    </source>
</evidence>
<reference evidence="16 17" key="1">
    <citation type="journal article" date="2022" name="Nat. Ecol. Evol.">
        <title>A masculinizing supergene underlies an exaggerated male reproductive morph in a spider.</title>
        <authorList>
            <person name="Hendrickx F."/>
            <person name="De Corte Z."/>
            <person name="Sonet G."/>
            <person name="Van Belleghem S.M."/>
            <person name="Kostlbacher S."/>
            <person name="Vangestel C."/>
        </authorList>
    </citation>
    <scope>NUCLEOTIDE SEQUENCE [LARGE SCALE GENOMIC DNA]</scope>
    <source>
        <strain evidence="16">W744_W776</strain>
    </source>
</reference>
<evidence type="ECO:0000256" key="4">
    <source>
        <dbReference type="ARBA" id="ARBA00022692"/>
    </source>
</evidence>
<keyword evidence="11 12" id="KW-0275">Fatty acid biosynthesis</keyword>
<dbReference type="InterPro" id="IPR005804">
    <property type="entry name" value="FA_desaturase_dom"/>
</dbReference>
<accession>A0AAV6U596</accession>
<evidence type="ECO:0000256" key="6">
    <source>
        <dbReference type="ARBA" id="ARBA00022989"/>
    </source>
</evidence>
<evidence type="ECO:0000259" key="15">
    <source>
        <dbReference type="Pfam" id="PF00487"/>
    </source>
</evidence>
<evidence type="ECO:0000256" key="12">
    <source>
        <dbReference type="RuleBase" id="RU000581"/>
    </source>
</evidence>
<comment type="domain">
    <text evidence="12">The histidine box domains are involved in binding the catalytic metal ions.</text>
</comment>
<keyword evidence="4 12" id="KW-0812">Transmembrane</keyword>
<evidence type="ECO:0000256" key="11">
    <source>
        <dbReference type="ARBA" id="ARBA00023160"/>
    </source>
</evidence>
<dbReference type="GO" id="GO:0004768">
    <property type="term" value="F:stearoyl-CoA 9-desaturase activity"/>
    <property type="evidence" value="ECO:0007669"/>
    <property type="project" value="TreeGrafter"/>
</dbReference>
<sequence>MTPVPQLVESNEPEKENEKQHFRKELSIRNEDINKNSDFSLVPEEKEDVETNIPEYKREIVYFNILLFILLHGTCFYGLYLGWTSASWKTNIFAILYGYVGGIGITAGAHRLWSHRAYKAKWPLRVFLCILASISSQGDLYRWCRDHRVHHKFAGTDADPHNIKRGFFFAHMGWVLCKKHPLVKAKGDVMDLEDLKQDPIVMFHKNYYIPQSLFFGFFIPVMIPWYMWGESLWNAFFIADMTRYCISLNIAWLVNSAAHMYGDHPYDTRVEATENSFVSFFAQGEGWHNYHHVYPWDYSTSELGYKLNTAKRFIDLMAKLGLAYDLKTVKQELVDKRKIASGDGTRQEQLLKKTE</sequence>
<keyword evidence="10 14" id="KW-0472">Membrane</keyword>
<dbReference type="Proteomes" id="UP000827092">
    <property type="component" value="Unassembled WGS sequence"/>
</dbReference>
<keyword evidence="8" id="KW-0408">Iron</keyword>